<name>A0A0N1PJ41_PAPMA</name>
<evidence type="ECO:0000313" key="3">
    <source>
        <dbReference type="Proteomes" id="UP000053240"/>
    </source>
</evidence>
<proteinExistence type="predicted"/>
<accession>A0A0N1PJ41</accession>
<comment type="caution">
    <text evidence="2">The sequence shown here is derived from an EMBL/GenBank/DDBJ whole genome shotgun (WGS) entry which is preliminary data.</text>
</comment>
<evidence type="ECO:0000256" key="1">
    <source>
        <dbReference type="SAM" id="MobiDB-lite"/>
    </source>
</evidence>
<protein>
    <submittedName>
        <fullName evidence="2">Uncharacterized protein</fullName>
    </submittedName>
</protein>
<dbReference type="EMBL" id="LADJ01040895">
    <property type="protein sequence ID" value="KPJ21365.1"/>
    <property type="molecule type" value="Genomic_DNA"/>
</dbReference>
<dbReference type="Proteomes" id="UP000053240">
    <property type="component" value="Unassembled WGS sequence"/>
</dbReference>
<feature type="region of interest" description="Disordered" evidence="1">
    <location>
        <begin position="1"/>
        <end position="72"/>
    </location>
</feature>
<dbReference type="InParanoid" id="A0A0N1PJ41"/>
<reference evidence="2 3" key="1">
    <citation type="journal article" date="2015" name="Nat. Commun.">
        <title>Outbred genome sequencing and CRISPR/Cas9 gene editing in butterflies.</title>
        <authorList>
            <person name="Li X."/>
            <person name="Fan D."/>
            <person name="Zhang W."/>
            <person name="Liu G."/>
            <person name="Zhang L."/>
            <person name="Zhao L."/>
            <person name="Fang X."/>
            <person name="Chen L."/>
            <person name="Dong Y."/>
            <person name="Chen Y."/>
            <person name="Ding Y."/>
            <person name="Zhao R."/>
            <person name="Feng M."/>
            <person name="Zhu Y."/>
            <person name="Feng Y."/>
            <person name="Jiang X."/>
            <person name="Zhu D."/>
            <person name="Xiang H."/>
            <person name="Feng X."/>
            <person name="Li S."/>
            <person name="Wang J."/>
            <person name="Zhang G."/>
            <person name="Kronforst M.R."/>
            <person name="Wang W."/>
        </authorList>
    </citation>
    <scope>NUCLEOTIDE SEQUENCE [LARGE SCALE GENOMIC DNA]</scope>
    <source>
        <strain evidence="2">Ya'a_city_454_Pm</strain>
        <tissue evidence="2">Whole body</tissue>
    </source>
</reference>
<feature type="compositionally biased region" description="Basic and acidic residues" evidence="1">
    <location>
        <begin position="43"/>
        <end position="52"/>
    </location>
</feature>
<gene>
    <name evidence="2" type="ORF">RR48_00251</name>
</gene>
<sequence length="130" mass="15141">MPTLDDEPEKKEETKDINNTDQKSDIQNGKVSNEVTENGEVNSKVKDNENDGNKVTTESEPQWPEPKDGEIEIDDPDDYLIYLEDILNRIHQHFYDLYENMGRKQIPDLKTIIPEVKLNHSYIRLVKTLV</sequence>
<dbReference type="AlphaFoldDB" id="A0A0N1PJ41"/>
<feature type="compositionally biased region" description="Polar residues" evidence="1">
    <location>
        <begin position="25"/>
        <end position="41"/>
    </location>
</feature>
<evidence type="ECO:0000313" key="2">
    <source>
        <dbReference type="EMBL" id="KPJ21365.1"/>
    </source>
</evidence>
<feature type="compositionally biased region" description="Basic and acidic residues" evidence="1">
    <location>
        <begin position="8"/>
        <end position="24"/>
    </location>
</feature>
<keyword evidence="3" id="KW-1185">Reference proteome</keyword>
<dbReference type="STRING" id="76193.A0A0N1PJ41"/>
<organism evidence="2 3">
    <name type="scientific">Papilio machaon</name>
    <name type="common">Old World swallowtail butterfly</name>
    <dbReference type="NCBI Taxonomy" id="76193"/>
    <lineage>
        <taxon>Eukaryota</taxon>
        <taxon>Metazoa</taxon>
        <taxon>Ecdysozoa</taxon>
        <taxon>Arthropoda</taxon>
        <taxon>Hexapoda</taxon>
        <taxon>Insecta</taxon>
        <taxon>Pterygota</taxon>
        <taxon>Neoptera</taxon>
        <taxon>Endopterygota</taxon>
        <taxon>Lepidoptera</taxon>
        <taxon>Glossata</taxon>
        <taxon>Ditrysia</taxon>
        <taxon>Papilionoidea</taxon>
        <taxon>Papilionidae</taxon>
        <taxon>Papilioninae</taxon>
        <taxon>Papilio</taxon>
    </lineage>
</organism>